<reference evidence="2 3" key="1">
    <citation type="journal article" date="2011" name="J. Bacteriol.">
        <title>Complete genome sequence of seawater bacterium Glaciecola nitratireducens FR1064T.</title>
        <authorList>
            <person name="Bian F."/>
            <person name="Qin Q.L."/>
            <person name="Xie B.B."/>
            <person name="Shu Y.L."/>
            <person name="Zhang X.Y."/>
            <person name="Yu Y."/>
            <person name="Chen B."/>
            <person name="Chen X.L."/>
            <person name="Zhou B.C."/>
            <person name="Zhang Y.Z."/>
        </authorList>
    </citation>
    <scope>NUCLEOTIDE SEQUENCE [LARGE SCALE GENOMIC DNA]</scope>
    <source>
        <strain evidence="3">JCM 12485 / KCTC 12276 / FR1064</strain>
    </source>
</reference>
<accession>G4QEL5</accession>
<organism evidence="2 3">
    <name type="scientific">Glaciecola nitratireducens (strain JCM 12485 / KCTC 12276 / FR1064)</name>
    <dbReference type="NCBI Taxonomy" id="1085623"/>
    <lineage>
        <taxon>Bacteria</taxon>
        <taxon>Pseudomonadati</taxon>
        <taxon>Pseudomonadota</taxon>
        <taxon>Gammaproteobacteria</taxon>
        <taxon>Alteromonadales</taxon>
        <taxon>Alteromonadaceae</taxon>
        <taxon>Brumicola</taxon>
    </lineage>
</organism>
<dbReference type="STRING" id="1085623.GNIT_0625"/>
<name>G4QEL5_GLANF</name>
<keyword evidence="1" id="KW-0472">Membrane</keyword>
<keyword evidence="3" id="KW-1185">Reference proteome</keyword>
<sequence length="64" mass="7123">MLNSILLAICFVLIVEGLMPLILPDKWKQFLMQMALQPSESLRRMGGVLVVIGAISAYFLIMNA</sequence>
<keyword evidence="1" id="KW-1133">Transmembrane helix</keyword>
<feature type="transmembrane region" description="Helical" evidence="1">
    <location>
        <begin position="6"/>
        <end position="23"/>
    </location>
</feature>
<gene>
    <name evidence="2" type="ordered locus">GNIT_0625</name>
</gene>
<dbReference type="RefSeq" id="WP_014107655.1">
    <property type="nucleotide sequence ID" value="NC_016041.1"/>
</dbReference>
<dbReference type="Proteomes" id="UP000009282">
    <property type="component" value="Chromosome"/>
</dbReference>
<dbReference type="EMBL" id="CP003060">
    <property type="protein sequence ID" value="AEP28778.1"/>
    <property type="molecule type" value="Genomic_DNA"/>
</dbReference>
<evidence type="ECO:0000256" key="1">
    <source>
        <dbReference type="SAM" id="Phobius"/>
    </source>
</evidence>
<dbReference type="Pfam" id="PF09838">
    <property type="entry name" value="DUF2065"/>
    <property type="match status" value="1"/>
</dbReference>
<dbReference type="AlphaFoldDB" id="G4QEL5"/>
<proteinExistence type="predicted"/>
<protein>
    <submittedName>
        <fullName evidence="2">Protein YjeT</fullName>
    </submittedName>
</protein>
<feature type="transmembrane region" description="Helical" evidence="1">
    <location>
        <begin position="44"/>
        <end position="61"/>
    </location>
</feature>
<evidence type="ECO:0000313" key="2">
    <source>
        <dbReference type="EMBL" id="AEP28778.1"/>
    </source>
</evidence>
<dbReference type="PANTHER" id="PTHR38602">
    <property type="entry name" value="INNER MEMBRANE PROTEIN-RELATED"/>
    <property type="match status" value="1"/>
</dbReference>
<evidence type="ECO:0000313" key="3">
    <source>
        <dbReference type="Proteomes" id="UP000009282"/>
    </source>
</evidence>
<keyword evidence="1" id="KW-0812">Transmembrane</keyword>
<dbReference type="HOGENOM" id="CLU_179416_0_0_6"/>
<dbReference type="InterPro" id="IPR019201">
    <property type="entry name" value="DUF2065"/>
</dbReference>
<dbReference type="PANTHER" id="PTHR38602:SF1">
    <property type="entry name" value="INNER MEMBRANE PROTEIN"/>
    <property type="match status" value="1"/>
</dbReference>
<dbReference type="eggNOG" id="COG3242">
    <property type="taxonomic scope" value="Bacteria"/>
</dbReference>
<dbReference type="OrthoDB" id="9182237at2"/>
<dbReference type="KEGG" id="gni:GNIT_0625"/>